<feature type="binding site" evidence="5">
    <location>
        <position position="697"/>
    </location>
    <ligand>
        <name>pyridoxal 5'-phosphate</name>
        <dbReference type="ChEBI" id="CHEBI:597326"/>
    </ligand>
</feature>
<dbReference type="GO" id="GO:0016878">
    <property type="term" value="F:acid-thiol ligase activity"/>
    <property type="evidence" value="ECO:0007669"/>
    <property type="project" value="TreeGrafter"/>
</dbReference>
<dbReference type="Pfam" id="PF22580">
    <property type="entry name" value="KYNU_C"/>
    <property type="match status" value="1"/>
</dbReference>
<dbReference type="STRING" id="92487.SAMN02745130_03433"/>
<comment type="subunit">
    <text evidence="5">Homodimer.</text>
</comment>
<dbReference type="GO" id="GO:0006569">
    <property type="term" value="P:L-tryptophan catabolic process"/>
    <property type="evidence" value="ECO:0007669"/>
    <property type="project" value="UniProtKB-UniRule"/>
</dbReference>
<dbReference type="PROSITE" id="PS00455">
    <property type="entry name" value="AMP_BINDING"/>
    <property type="match status" value="1"/>
</dbReference>
<dbReference type="Pfam" id="PF00501">
    <property type="entry name" value="AMP-binding"/>
    <property type="match status" value="1"/>
</dbReference>
<dbReference type="UniPathway" id="UPA00253">
    <property type="reaction ID" value="UER00329"/>
</dbReference>
<dbReference type="GO" id="GO:0005737">
    <property type="term" value="C:cytoplasm"/>
    <property type="evidence" value="ECO:0007669"/>
    <property type="project" value="UniProtKB-UniRule"/>
</dbReference>
<feature type="binding site" evidence="5">
    <location>
        <begin position="655"/>
        <end position="658"/>
    </location>
    <ligand>
        <name>pyridoxal 5'-phosphate</name>
        <dbReference type="ChEBI" id="CHEBI:597326"/>
    </ligand>
</feature>
<keyword evidence="4 5" id="KW-0663">Pyridoxal phosphate</keyword>
<feature type="binding site" evidence="5">
    <location>
        <position position="628"/>
    </location>
    <ligand>
        <name>pyridoxal 5'-phosphate</name>
        <dbReference type="ChEBI" id="CHEBI:597326"/>
    </ligand>
</feature>
<feature type="domain" description="AMP-dependent synthetase/ligase" evidence="8">
    <location>
        <begin position="50"/>
        <end position="397"/>
    </location>
</feature>
<evidence type="ECO:0000256" key="7">
    <source>
        <dbReference type="RuleBase" id="RU004508"/>
    </source>
</evidence>
<sequence length="939" mass="102480">MLGPTGHLDSFTRDHLPPEDQQPIFLLDQFQYPEYLNVGVELTDKMVEQGFGDQIALIGNGRQRTYKELADWTNRLAHVLIEDLGIQPGNRILIRSANNPALVACWLAATKAGAVVVNTMPMLRAGELKQIVDKAQITHALCDTRLMDELTECAKNSHYLKYVVGFDGTANHDAELDRAALSKPVKFTSVQTGRDDVALLGFTSGTTGEPKATMHFHRDLLIIADSYAKEVLGVTPADIFVGSPPLAFTFGLGGLAIFPLRYGATATLLETASPPNMIEIIERYKATICFTSPTAYRAMMRAMDEGADLSSLRCAVSAGETLPAPVFAEWQRKTGKPILDGIGSTELLHIFISNRFDSAQAGSTGYPVSGYEAKIVDQHLQELARGEPGHLAVRGPTGCRYLADKRQANYVKAGWNITGDTFIQDENGLFHFAARNDDMIISAGYNIAGPEVEAALLAHPYVVECAVVGAPDPERGFIVQAHVVLEAHLPRDATTIKILQDHVKQTIAAYKYPRSIIFTEALPKTATGKIQRFKLRPPTAATTTDFVKTKTYFKIPAGIIYLDGNSLGPLPINVSAHLDKVLEQEWGEQLIRGWNTAGWFEQPRRVGNRIAKLLGAADNTIVMGDTLSIKVYQALAAALALNPERKIVLSDSGNFPTDLYMAEGLLKSLGQGHLLKTPEPETVEALIDETVAVLMLTHVDYRSGRMHDMQRLTAKAHEHGVITIWDLAHSAGAVPVNLTEAKADFAIGCTYKYLNGGPGSPAFIYVAPQHADLALPALSGWMGHLAPFAFDLGYQPAAGIQRMRVGTPPVLALSVLEAALDVWDEVTLAEVRSQSIHLSELFIQLVAAHCPSLPLASPRNPHERGSQVSFRCEQGYAVMQALIAHGVIGDFRAPNLIRFGFTPLYIDETEVKQAVKILAKVLNERLWDQPAYQQKAAVT</sequence>
<dbReference type="InterPro" id="IPR015424">
    <property type="entry name" value="PyrdxlP-dep_Trfase"/>
</dbReference>
<dbReference type="InterPro" id="IPR000873">
    <property type="entry name" value="AMP-dep_synth/lig_dom"/>
</dbReference>
<dbReference type="GO" id="GO:0030429">
    <property type="term" value="F:kynureninase activity"/>
    <property type="evidence" value="ECO:0007669"/>
    <property type="project" value="UniProtKB-UniRule"/>
</dbReference>
<dbReference type="AlphaFoldDB" id="A0A1T4XTI5"/>
<keyword evidence="2 5" id="KW-0662">Pyridine nucleotide biosynthesis</keyword>
<dbReference type="Proteomes" id="UP000190460">
    <property type="component" value="Unassembled WGS sequence"/>
</dbReference>
<protein>
    <recommendedName>
        <fullName evidence="5 6">Kynureninase</fullName>
        <ecNumber evidence="5 6">3.7.1.3</ecNumber>
    </recommendedName>
    <alternativeName>
        <fullName evidence="5">L-kynurenine hydrolase</fullName>
    </alternativeName>
</protein>
<dbReference type="GO" id="GO:0009435">
    <property type="term" value="P:NAD+ biosynthetic process"/>
    <property type="evidence" value="ECO:0007669"/>
    <property type="project" value="UniProtKB-UniRule"/>
</dbReference>
<keyword evidence="1" id="KW-0436">Ligase</keyword>
<dbReference type="InterPro" id="IPR020845">
    <property type="entry name" value="AMP-binding_CS"/>
</dbReference>
<feature type="binding site" evidence="5">
    <location>
        <position position="751"/>
    </location>
    <ligand>
        <name>pyridoxal 5'-phosphate</name>
        <dbReference type="ChEBI" id="CHEBI:597326"/>
    </ligand>
</feature>
<feature type="domain" description="AMP-binding enzyme C-terminal" evidence="9">
    <location>
        <begin position="451"/>
        <end position="529"/>
    </location>
</feature>
<dbReference type="InterPro" id="IPR015421">
    <property type="entry name" value="PyrdxlP-dep_Trfase_major"/>
</dbReference>
<gene>
    <name evidence="5" type="primary">kynU</name>
    <name evidence="10" type="ORF">SAMN02745130_03433</name>
</gene>
<keyword evidence="3 5" id="KW-0378">Hydrolase</keyword>
<evidence type="ECO:0000256" key="6">
    <source>
        <dbReference type="NCBIfam" id="TIGR01814"/>
    </source>
</evidence>
<evidence type="ECO:0000256" key="2">
    <source>
        <dbReference type="ARBA" id="ARBA00022642"/>
    </source>
</evidence>
<comment type="similarity">
    <text evidence="5">Belongs to the kynureninase family.</text>
</comment>
<comment type="cofactor">
    <cofactor evidence="5">
        <name>pyridoxal 5'-phosphate</name>
        <dbReference type="ChEBI" id="CHEBI:597326"/>
    </cofactor>
</comment>
<keyword evidence="11" id="KW-1185">Reference proteome</keyword>
<dbReference type="InterPro" id="IPR010111">
    <property type="entry name" value="Kynureninase"/>
</dbReference>
<dbReference type="RefSeq" id="WP_159448668.1">
    <property type="nucleotide sequence ID" value="NZ_FUYB01000023.1"/>
</dbReference>
<feature type="binding site" evidence="5">
    <location>
        <position position="807"/>
    </location>
    <ligand>
        <name>pyridoxal 5'-phosphate</name>
        <dbReference type="ChEBI" id="CHEBI:597326"/>
    </ligand>
</feature>
<feature type="binding site" evidence="5">
    <location>
        <position position="726"/>
    </location>
    <ligand>
        <name>pyridoxal 5'-phosphate</name>
        <dbReference type="ChEBI" id="CHEBI:597326"/>
    </ligand>
</feature>
<evidence type="ECO:0000256" key="5">
    <source>
        <dbReference type="HAMAP-Rule" id="MF_01970"/>
    </source>
</evidence>
<name>A0A1T4XTI5_9GAMM</name>
<dbReference type="InterPro" id="IPR015422">
    <property type="entry name" value="PyrdxlP-dep_Trfase_small"/>
</dbReference>
<dbReference type="HAMAP" id="MF_01970">
    <property type="entry name" value="Kynureninase"/>
    <property type="match status" value="1"/>
</dbReference>
<dbReference type="SUPFAM" id="SSF56801">
    <property type="entry name" value="Acetyl-CoA synthetase-like"/>
    <property type="match status" value="1"/>
</dbReference>
<dbReference type="Gene3D" id="3.40.50.12780">
    <property type="entry name" value="N-terminal domain of ligase-like"/>
    <property type="match status" value="1"/>
</dbReference>
<comment type="similarity">
    <text evidence="7">Belongs to the DegT/DnrJ/EryC1 family.</text>
</comment>
<evidence type="ECO:0000256" key="4">
    <source>
        <dbReference type="ARBA" id="ARBA00022898"/>
    </source>
</evidence>
<dbReference type="GO" id="GO:0097053">
    <property type="term" value="P:L-kynurenine catabolic process"/>
    <property type="evidence" value="ECO:0007669"/>
    <property type="project" value="UniProtKB-UniRule"/>
</dbReference>
<organism evidence="10 11">
    <name type="scientific">Thiothrix eikelboomii</name>
    <dbReference type="NCBI Taxonomy" id="92487"/>
    <lineage>
        <taxon>Bacteria</taxon>
        <taxon>Pseudomonadati</taxon>
        <taxon>Pseudomonadota</taxon>
        <taxon>Gammaproteobacteria</taxon>
        <taxon>Thiotrichales</taxon>
        <taxon>Thiotrichaceae</taxon>
        <taxon>Thiothrix</taxon>
    </lineage>
</organism>
<dbReference type="InterPro" id="IPR000653">
    <property type="entry name" value="DegT/StrS_aminotransferase"/>
</dbReference>
<dbReference type="InterPro" id="IPR042099">
    <property type="entry name" value="ANL_N_sf"/>
</dbReference>
<feature type="modified residue" description="N6-(pyridoxal phosphate)lysine" evidence="5">
    <location>
        <position position="752"/>
    </location>
</feature>
<dbReference type="InterPro" id="IPR025110">
    <property type="entry name" value="AMP-bd_C"/>
</dbReference>
<comment type="catalytic activity">
    <reaction evidence="5">
        <text>3-hydroxy-L-kynurenine + H2O = 3-hydroxyanthranilate + L-alanine + H(+)</text>
        <dbReference type="Rhea" id="RHEA:25143"/>
        <dbReference type="ChEBI" id="CHEBI:15377"/>
        <dbReference type="ChEBI" id="CHEBI:15378"/>
        <dbReference type="ChEBI" id="CHEBI:36559"/>
        <dbReference type="ChEBI" id="CHEBI:57972"/>
        <dbReference type="ChEBI" id="CHEBI:58125"/>
    </reaction>
</comment>
<dbReference type="InterPro" id="IPR045851">
    <property type="entry name" value="AMP-bd_C_sf"/>
</dbReference>
<dbReference type="PANTHER" id="PTHR43352:SF1">
    <property type="entry name" value="ANTHRANILATE--COA LIGASE"/>
    <property type="match status" value="1"/>
</dbReference>
<dbReference type="Gene3D" id="3.40.640.10">
    <property type="entry name" value="Type I PLP-dependent aspartate aminotransferase-like (Major domain)"/>
    <property type="match status" value="1"/>
</dbReference>
<evidence type="ECO:0000313" key="11">
    <source>
        <dbReference type="Proteomes" id="UP000190460"/>
    </source>
</evidence>
<accession>A0A1T4XTI5</accession>
<dbReference type="PANTHER" id="PTHR43352">
    <property type="entry name" value="ACETYL-COA SYNTHETASE"/>
    <property type="match status" value="1"/>
</dbReference>
<comment type="function">
    <text evidence="5">Catalyzes the cleavage of L-kynurenine (L-Kyn) and L-3-hydroxykynurenine (L-3OHKyn) into anthranilic acid (AA) and 3-hydroxyanthranilic acid (3-OHAA), respectively.</text>
</comment>
<feature type="binding site" evidence="5">
    <location>
        <position position="627"/>
    </location>
    <ligand>
        <name>pyridoxal 5'-phosphate</name>
        <dbReference type="ChEBI" id="CHEBI:597326"/>
    </ligand>
</feature>
<feature type="binding site" evidence="5">
    <location>
        <position position="729"/>
    </location>
    <ligand>
        <name>pyridoxal 5'-phosphate</name>
        <dbReference type="ChEBI" id="CHEBI:597326"/>
    </ligand>
</feature>
<comment type="catalytic activity">
    <reaction evidence="5">
        <text>L-kynurenine + H2O = anthranilate + L-alanine + H(+)</text>
        <dbReference type="Rhea" id="RHEA:16813"/>
        <dbReference type="ChEBI" id="CHEBI:15377"/>
        <dbReference type="ChEBI" id="CHEBI:15378"/>
        <dbReference type="ChEBI" id="CHEBI:16567"/>
        <dbReference type="ChEBI" id="CHEBI:57959"/>
        <dbReference type="ChEBI" id="CHEBI:57972"/>
        <dbReference type="EC" id="3.7.1.3"/>
    </reaction>
</comment>
<dbReference type="NCBIfam" id="TIGR01814">
    <property type="entry name" value="kynureninase"/>
    <property type="match status" value="1"/>
</dbReference>
<dbReference type="Pfam" id="PF01041">
    <property type="entry name" value="DegT_DnrJ_EryC1"/>
    <property type="match status" value="1"/>
</dbReference>
<evidence type="ECO:0000313" key="10">
    <source>
        <dbReference type="EMBL" id="SKA92862.1"/>
    </source>
</evidence>
<dbReference type="Pfam" id="PF13193">
    <property type="entry name" value="AMP-binding_C"/>
    <property type="match status" value="1"/>
</dbReference>
<dbReference type="EMBL" id="FUYB01000023">
    <property type="protein sequence ID" value="SKA92862.1"/>
    <property type="molecule type" value="Genomic_DNA"/>
</dbReference>
<evidence type="ECO:0000256" key="1">
    <source>
        <dbReference type="ARBA" id="ARBA00022598"/>
    </source>
</evidence>
<dbReference type="SUPFAM" id="SSF53383">
    <property type="entry name" value="PLP-dependent transferases"/>
    <property type="match status" value="1"/>
</dbReference>
<dbReference type="GO" id="GO:0044550">
    <property type="term" value="P:secondary metabolite biosynthetic process"/>
    <property type="evidence" value="ECO:0007669"/>
    <property type="project" value="TreeGrafter"/>
</dbReference>
<reference evidence="10 11" key="1">
    <citation type="submission" date="2017-02" db="EMBL/GenBank/DDBJ databases">
        <authorList>
            <person name="Peterson S.W."/>
        </authorList>
    </citation>
    <scope>NUCLEOTIDE SEQUENCE [LARGE SCALE GENOMIC DNA]</scope>
    <source>
        <strain evidence="10 11">ATCC 49788</strain>
    </source>
</reference>
<comment type="pathway">
    <text evidence="5">Cofactor biosynthesis; NAD(+) biosynthesis; quinolinate from L-kynurenine: step 2/3.</text>
</comment>
<dbReference type="FunFam" id="3.40.640.10:FF:000107">
    <property type="entry name" value="Kynureninase"/>
    <property type="match status" value="1"/>
</dbReference>
<dbReference type="Gene3D" id="3.30.300.30">
    <property type="match status" value="1"/>
</dbReference>
<dbReference type="UniPathway" id="UPA00334">
    <property type="reaction ID" value="UER00455"/>
</dbReference>
<evidence type="ECO:0000259" key="9">
    <source>
        <dbReference type="Pfam" id="PF13193"/>
    </source>
</evidence>
<feature type="binding site" evidence="5">
    <location>
        <position position="781"/>
    </location>
    <ligand>
        <name>pyridoxal 5'-phosphate</name>
        <dbReference type="ChEBI" id="CHEBI:597326"/>
    </ligand>
</feature>
<evidence type="ECO:0000259" key="8">
    <source>
        <dbReference type="Pfam" id="PF00501"/>
    </source>
</evidence>
<proteinExistence type="inferred from homology"/>
<dbReference type="GO" id="GO:0019805">
    <property type="term" value="P:quinolinate biosynthetic process"/>
    <property type="evidence" value="ECO:0007669"/>
    <property type="project" value="UniProtKB-UniRule"/>
</dbReference>
<comment type="pathway">
    <text evidence="5">Amino-acid degradation; L-kynurenine degradation; L-alanine and anthranilate from L-kynurenine: step 1/1.</text>
</comment>
<dbReference type="EC" id="3.7.1.3" evidence="5 6"/>
<dbReference type="GO" id="GO:0030170">
    <property type="term" value="F:pyridoxal phosphate binding"/>
    <property type="evidence" value="ECO:0007669"/>
    <property type="project" value="UniProtKB-UniRule"/>
</dbReference>
<dbReference type="Gene3D" id="3.90.1150.10">
    <property type="entry name" value="Aspartate Aminotransferase, domain 1"/>
    <property type="match status" value="1"/>
</dbReference>
<dbReference type="OrthoDB" id="9812626at2"/>
<evidence type="ECO:0000256" key="3">
    <source>
        <dbReference type="ARBA" id="ARBA00022801"/>
    </source>
</evidence>